<sequence>MLEVLSGRMRVRLLLCMCSKVSVFLTKEMWDLRLKCFKAQQVEDIIAHGEELPNKKEKSTFEAGGSSSRKPYSPRPFNPNPTPVSKGVFAVATQAPIVITRQENFAPPHPQKQPRQFTDLGMSRKATFENLCKVGLLAPLEAKPLLENKPRWFNPALFCK</sequence>
<evidence type="ECO:0000313" key="3">
    <source>
        <dbReference type="Proteomes" id="UP001141806"/>
    </source>
</evidence>
<dbReference type="EMBL" id="JAMYWD010000005">
    <property type="protein sequence ID" value="KAJ4971437.1"/>
    <property type="molecule type" value="Genomic_DNA"/>
</dbReference>
<gene>
    <name evidence="2" type="ORF">NE237_004536</name>
</gene>
<keyword evidence="3" id="KW-1185">Reference proteome</keyword>
<dbReference type="Proteomes" id="UP001141806">
    <property type="component" value="Unassembled WGS sequence"/>
</dbReference>
<organism evidence="2 3">
    <name type="scientific">Protea cynaroides</name>
    <dbReference type="NCBI Taxonomy" id="273540"/>
    <lineage>
        <taxon>Eukaryota</taxon>
        <taxon>Viridiplantae</taxon>
        <taxon>Streptophyta</taxon>
        <taxon>Embryophyta</taxon>
        <taxon>Tracheophyta</taxon>
        <taxon>Spermatophyta</taxon>
        <taxon>Magnoliopsida</taxon>
        <taxon>Proteales</taxon>
        <taxon>Proteaceae</taxon>
        <taxon>Protea</taxon>
    </lineage>
</organism>
<dbReference type="AlphaFoldDB" id="A0A9Q0KIY4"/>
<accession>A0A9Q0KIY4</accession>
<feature type="compositionally biased region" description="Pro residues" evidence="1">
    <location>
        <begin position="73"/>
        <end position="82"/>
    </location>
</feature>
<feature type="region of interest" description="Disordered" evidence="1">
    <location>
        <begin position="56"/>
        <end position="83"/>
    </location>
</feature>
<reference evidence="2" key="1">
    <citation type="journal article" date="2023" name="Plant J.">
        <title>The genome of the king protea, Protea cynaroides.</title>
        <authorList>
            <person name="Chang J."/>
            <person name="Duong T.A."/>
            <person name="Schoeman C."/>
            <person name="Ma X."/>
            <person name="Roodt D."/>
            <person name="Barker N."/>
            <person name="Li Z."/>
            <person name="Van de Peer Y."/>
            <person name="Mizrachi E."/>
        </authorList>
    </citation>
    <scope>NUCLEOTIDE SEQUENCE</scope>
    <source>
        <tissue evidence="2">Young leaves</tissue>
    </source>
</reference>
<evidence type="ECO:0000313" key="2">
    <source>
        <dbReference type="EMBL" id="KAJ4971437.1"/>
    </source>
</evidence>
<protein>
    <submittedName>
        <fullName evidence="2">Uncharacterized protein</fullName>
    </submittedName>
</protein>
<proteinExistence type="predicted"/>
<comment type="caution">
    <text evidence="2">The sequence shown here is derived from an EMBL/GenBank/DDBJ whole genome shotgun (WGS) entry which is preliminary data.</text>
</comment>
<name>A0A9Q0KIY4_9MAGN</name>
<evidence type="ECO:0000256" key="1">
    <source>
        <dbReference type="SAM" id="MobiDB-lite"/>
    </source>
</evidence>